<comment type="caution">
    <text evidence="1">The sequence shown here is derived from an EMBL/GenBank/DDBJ whole genome shotgun (WGS) entry which is preliminary data.</text>
</comment>
<protein>
    <submittedName>
        <fullName evidence="1">Uncharacterized protein</fullName>
    </submittedName>
</protein>
<evidence type="ECO:0000313" key="1">
    <source>
        <dbReference type="EMBL" id="CCH72367.1"/>
    </source>
</evidence>
<name>W6JU04_9MICO</name>
<dbReference type="Proteomes" id="UP000035763">
    <property type="component" value="Unassembled WGS sequence"/>
</dbReference>
<accession>W6JU04</accession>
<evidence type="ECO:0000313" key="2">
    <source>
        <dbReference type="Proteomes" id="UP000035763"/>
    </source>
</evidence>
<organism evidence="1 2">
    <name type="scientific">Nostocoides australiense Ben110</name>
    <dbReference type="NCBI Taxonomy" id="1193182"/>
    <lineage>
        <taxon>Bacteria</taxon>
        <taxon>Bacillati</taxon>
        <taxon>Actinomycetota</taxon>
        <taxon>Actinomycetes</taxon>
        <taxon>Micrococcales</taxon>
        <taxon>Intrasporangiaceae</taxon>
        <taxon>Nostocoides</taxon>
    </lineage>
</organism>
<proteinExistence type="predicted"/>
<dbReference type="AlphaFoldDB" id="W6JU04"/>
<reference evidence="1 2" key="1">
    <citation type="journal article" date="2013" name="ISME J.">
        <title>A metabolic model for members of the genus Tetrasphaera involved in enhanced biological phosphorus removal.</title>
        <authorList>
            <person name="Kristiansen R."/>
            <person name="Nguyen H.T.T."/>
            <person name="Saunders A.M."/>
            <person name="Nielsen J.L."/>
            <person name="Wimmer R."/>
            <person name="Le V.Q."/>
            <person name="McIlroy S.J."/>
            <person name="Petrovski S."/>
            <person name="Seviour R.J."/>
            <person name="Calteau A."/>
            <person name="Nielsen K.L."/>
            <person name="Nielsen P.H."/>
        </authorList>
    </citation>
    <scope>NUCLEOTIDE SEQUENCE [LARGE SCALE GENOMIC DNA]</scope>
    <source>
        <strain evidence="1 2">Ben110</strain>
    </source>
</reference>
<sequence>MSNFIKNFLKDLRPTKADIELIAAIKAYPARGGSAVVVLPHASRTHQDVTR</sequence>
<dbReference type="EMBL" id="CAJA01000069">
    <property type="protein sequence ID" value="CCH72367.1"/>
    <property type="molecule type" value="Genomic_DNA"/>
</dbReference>
<gene>
    <name evidence="1" type="ORF">BN11_1600002</name>
</gene>
<dbReference type="RefSeq" id="WP_157044091.1">
    <property type="nucleotide sequence ID" value="NZ_HG764815.1"/>
</dbReference>
<keyword evidence="2" id="KW-1185">Reference proteome</keyword>